<gene>
    <name evidence="25" type="ORF">KK1_015268</name>
</gene>
<accession>A0A151SYD5</accession>
<keyword evidence="16" id="KW-0067">ATP-binding</keyword>
<evidence type="ECO:0000256" key="1">
    <source>
        <dbReference type="ARBA" id="ARBA00000085"/>
    </source>
</evidence>
<evidence type="ECO:0000256" key="9">
    <source>
        <dbReference type="ARBA" id="ARBA00022679"/>
    </source>
</evidence>
<comment type="cofactor">
    <cofactor evidence="2">
        <name>Cu cation</name>
        <dbReference type="ChEBI" id="CHEBI:23378"/>
    </cofactor>
</comment>
<keyword evidence="8" id="KW-0597">Phosphoprotein</keyword>
<evidence type="ECO:0000256" key="11">
    <source>
        <dbReference type="ARBA" id="ARBA00022723"/>
    </source>
</evidence>
<keyword evidence="19" id="KW-0902">Two-component regulatory system</keyword>
<dbReference type="SUPFAM" id="SSF55874">
    <property type="entry name" value="ATPase domain of HSP90 chaperone/DNA topoisomerase II/histidine kinase"/>
    <property type="match status" value="1"/>
</dbReference>
<dbReference type="SMART" id="SM00388">
    <property type="entry name" value="HisKA"/>
    <property type="match status" value="1"/>
</dbReference>
<keyword evidence="15" id="KW-0256">Endoplasmic reticulum</keyword>
<dbReference type="GO" id="GO:0010105">
    <property type="term" value="P:negative regulation of ethylene-activated signaling pathway"/>
    <property type="evidence" value="ECO:0007669"/>
    <property type="project" value="UniProtKB-ARBA"/>
</dbReference>
<protein>
    <recommendedName>
        <fullName evidence="7">histidine kinase</fullName>
        <ecNumber evidence="7">2.7.13.3</ecNumber>
    </recommendedName>
</protein>
<dbReference type="STRING" id="3821.A0A151SYD5"/>
<sequence length="589" mass="66534">MESCNCVEPLQLGDEMFMKYQYISNFFIAIAYFSIPLELIYFVKKSIIFPYKWVLIQFGAFIICCGATHLINLWTCRTHSKTLAMIMTATKILTSVVSCATALMLVHIIPDLLSAKTIELTLKKMVKELDTEMSVIRTQEEIGRHVSMLANEIRSTLDRHTILKTTLVELSRTLALEECAIWMPTHTGLELQLSYTLPPQSPIGYTVPIHLPEFKQIFGSNKAIKISPKCPVVTLLPHVKQYMPGEVIAISVPLLHLSNFQKHHWSDISTKSYALMVLMLPSNSARQWHAHELDLIEVVTDQMAVALSHATILEVSTTAREILIEQNAALELAREEVETTNRDYKDLWTTINHEIRTPLHAIITLSSLLLETKLTVEQRLMIEMILKKSNLLITLINDSFDLSRLEEGSLQLETTTFNLHFVFKEIYNLIKHVAFVKKLSLTLNLASNLPTYVIGDEKCLMQTILNIVGNAVKFSIEGEICILAFVANLESFMDDRIENFHPKISDKHFYLQVQVKDSGLGINSQNIPRLFCNFAQSQSLVTGSSNKSVLGLTICKRFVNLMGGHIWIESEGINKGSIVTFIVKLGIAN</sequence>
<evidence type="ECO:0000256" key="3">
    <source>
        <dbReference type="ARBA" id="ARBA00003286"/>
    </source>
</evidence>
<dbReference type="GO" id="GO:0005789">
    <property type="term" value="C:endoplasmic reticulum membrane"/>
    <property type="evidence" value="ECO:0007669"/>
    <property type="project" value="UniProtKB-SubCell"/>
</dbReference>
<dbReference type="PROSITE" id="PS50109">
    <property type="entry name" value="HIS_KIN"/>
    <property type="match status" value="1"/>
</dbReference>
<evidence type="ECO:0000256" key="7">
    <source>
        <dbReference type="ARBA" id="ARBA00012438"/>
    </source>
</evidence>
<dbReference type="InterPro" id="IPR003018">
    <property type="entry name" value="GAF"/>
</dbReference>
<keyword evidence="21" id="KW-1015">Disulfide bond</keyword>
<dbReference type="Proteomes" id="UP000075243">
    <property type="component" value="Chromosome 10"/>
</dbReference>
<comment type="catalytic activity">
    <reaction evidence="1">
        <text>ATP + protein L-histidine = ADP + protein N-phospho-L-histidine.</text>
        <dbReference type="EC" id="2.7.13.3"/>
    </reaction>
</comment>
<dbReference type="OrthoDB" id="60033at2759"/>
<dbReference type="Pfam" id="PF00512">
    <property type="entry name" value="HisKA"/>
    <property type="match status" value="1"/>
</dbReference>
<evidence type="ECO:0000256" key="15">
    <source>
        <dbReference type="ARBA" id="ARBA00022824"/>
    </source>
</evidence>
<evidence type="ECO:0000256" key="6">
    <source>
        <dbReference type="ARBA" id="ARBA00011748"/>
    </source>
</evidence>
<dbReference type="GO" id="GO:0000155">
    <property type="term" value="F:phosphorelay sensor kinase activity"/>
    <property type="evidence" value="ECO:0007669"/>
    <property type="project" value="InterPro"/>
</dbReference>
<dbReference type="Pfam" id="PF01590">
    <property type="entry name" value="GAF"/>
    <property type="match status" value="1"/>
</dbReference>
<keyword evidence="17" id="KW-1133">Transmembrane helix</keyword>
<dbReference type="InterPro" id="IPR029016">
    <property type="entry name" value="GAF-like_dom_sf"/>
</dbReference>
<evidence type="ECO:0000256" key="19">
    <source>
        <dbReference type="ARBA" id="ARBA00023012"/>
    </source>
</evidence>
<organism evidence="25 26">
    <name type="scientific">Cajanus cajan</name>
    <name type="common">Pigeon pea</name>
    <name type="synonym">Cajanus indicus</name>
    <dbReference type="NCBI Taxonomy" id="3821"/>
    <lineage>
        <taxon>Eukaryota</taxon>
        <taxon>Viridiplantae</taxon>
        <taxon>Streptophyta</taxon>
        <taxon>Embryophyta</taxon>
        <taxon>Tracheophyta</taxon>
        <taxon>Spermatophyta</taxon>
        <taxon>Magnoliopsida</taxon>
        <taxon>eudicotyledons</taxon>
        <taxon>Gunneridae</taxon>
        <taxon>Pentapetalae</taxon>
        <taxon>rosids</taxon>
        <taxon>fabids</taxon>
        <taxon>Fabales</taxon>
        <taxon>Fabaceae</taxon>
        <taxon>Papilionoideae</taxon>
        <taxon>50 kb inversion clade</taxon>
        <taxon>NPAAA clade</taxon>
        <taxon>indigoferoid/millettioid clade</taxon>
        <taxon>Phaseoleae</taxon>
        <taxon>Cajanus</taxon>
    </lineage>
</organism>
<evidence type="ECO:0000256" key="22">
    <source>
        <dbReference type="ARBA" id="ARBA00023170"/>
    </source>
</evidence>
<dbReference type="InterPro" id="IPR058544">
    <property type="entry name" value="ETR1_N"/>
</dbReference>
<keyword evidence="18" id="KW-0186">Copper</keyword>
<evidence type="ECO:0000256" key="4">
    <source>
        <dbReference type="ARBA" id="ARBA00004477"/>
    </source>
</evidence>
<comment type="function">
    <text evidence="3">May act early in the ethylene signal transduction pathway, possibly as an ethylene receptor, or as a regulator of the pathway.</text>
</comment>
<evidence type="ECO:0000256" key="17">
    <source>
        <dbReference type="ARBA" id="ARBA00022989"/>
    </source>
</evidence>
<dbReference type="Gene3D" id="3.30.450.40">
    <property type="match status" value="1"/>
</dbReference>
<keyword evidence="10" id="KW-0812">Transmembrane</keyword>
<evidence type="ECO:0000256" key="16">
    <source>
        <dbReference type="ARBA" id="ARBA00022840"/>
    </source>
</evidence>
<dbReference type="GO" id="GO:0005524">
    <property type="term" value="F:ATP binding"/>
    <property type="evidence" value="ECO:0007669"/>
    <property type="project" value="UniProtKB-KW"/>
</dbReference>
<comment type="subcellular location">
    <subcellularLocation>
        <location evidence="4">Endoplasmic reticulum membrane</location>
        <topology evidence="4">Multi-pass membrane protein</topology>
    </subcellularLocation>
</comment>
<proteinExistence type="inferred from homology"/>
<dbReference type="FunFam" id="3.30.450.40:FF:000026">
    <property type="entry name" value="Ethylene response sensor"/>
    <property type="match status" value="1"/>
</dbReference>
<dbReference type="Gramene" id="C.cajan_14834.t">
    <property type="protein sequence ID" value="C.cajan_14834.t"/>
    <property type="gene ID" value="C.cajan_14834"/>
</dbReference>
<dbReference type="InterPro" id="IPR036097">
    <property type="entry name" value="HisK_dim/P_sf"/>
</dbReference>
<dbReference type="EMBL" id="CM003612">
    <property type="protein sequence ID" value="KYP59827.1"/>
    <property type="molecule type" value="Genomic_DNA"/>
</dbReference>
<keyword evidence="23" id="KW-0175">Coiled coil</keyword>
<dbReference type="SMART" id="SM00065">
    <property type="entry name" value="GAF"/>
    <property type="match status" value="1"/>
</dbReference>
<keyword evidence="26" id="KW-1185">Reference proteome</keyword>
<dbReference type="GO" id="GO:0046872">
    <property type="term" value="F:metal ion binding"/>
    <property type="evidence" value="ECO:0007669"/>
    <property type="project" value="UniProtKB-KW"/>
</dbReference>
<evidence type="ECO:0000256" key="20">
    <source>
        <dbReference type="ARBA" id="ARBA00023136"/>
    </source>
</evidence>
<dbReference type="AlphaFoldDB" id="A0A151SYD5"/>
<evidence type="ECO:0000256" key="8">
    <source>
        <dbReference type="ARBA" id="ARBA00022553"/>
    </source>
</evidence>
<dbReference type="GO" id="GO:0038199">
    <property type="term" value="F:ethylene receptor activity"/>
    <property type="evidence" value="ECO:0007669"/>
    <property type="project" value="TreeGrafter"/>
</dbReference>
<dbReference type="SMART" id="SM00387">
    <property type="entry name" value="HATPase_c"/>
    <property type="match status" value="1"/>
</dbReference>
<comment type="similarity">
    <text evidence="5">Belongs to the ethylene receptor family.</text>
</comment>
<evidence type="ECO:0000256" key="2">
    <source>
        <dbReference type="ARBA" id="ARBA00001935"/>
    </source>
</evidence>
<dbReference type="CDD" id="cd00082">
    <property type="entry name" value="HisKA"/>
    <property type="match status" value="1"/>
</dbReference>
<keyword evidence="20" id="KW-0472">Membrane</keyword>
<feature type="coiled-coil region" evidence="23">
    <location>
        <begin position="320"/>
        <end position="347"/>
    </location>
</feature>
<dbReference type="EC" id="2.7.13.3" evidence="7"/>
<dbReference type="Gene3D" id="1.10.287.130">
    <property type="match status" value="1"/>
</dbReference>
<feature type="domain" description="Histidine kinase" evidence="24">
    <location>
        <begin position="350"/>
        <end position="587"/>
    </location>
</feature>
<evidence type="ECO:0000256" key="13">
    <source>
        <dbReference type="ARBA" id="ARBA00022745"/>
    </source>
</evidence>
<keyword evidence="11" id="KW-0479">Metal-binding</keyword>
<name>A0A151SYD5_CAJCA</name>
<dbReference type="GO" id="GO:0051740">
    <property type="term" value="F:ethylene binding"/>
    <property type="evidence" value="ECO:0007669"/>
    <property type="project" value="TreeGrafter"/>
</dbReference>
<dbReference type="Pfam" id="PF25487">
    <property type="entry name" value="ETR1_N"/>
    <property type="match status" value="1"/>
</dbReference>
<evidence type="ECO:0000256" key="5">
    <source>
        <dbReference type="ARBA" id="ARBA00009842"/>
    </source>
</evidence>
<dbReference type="PANTHER" id="PTHR24423:SF615">
    <property type="entry name" value="ETHYLENE RECEPTOR 1"/>
    <property type="match status" value="1"/>
</dbReference>
<keyword evidence="14" id="KW-0418">Kinase</keyword>
<evidence type="ECO:0000259" key="24">
    <source>
        <dbReference type="PROSITE" id="PS50109"/>
    </source>
</evidence>
<keyword evidence="13" id="KW-0936">Ethylene signaling pathway</keyword>
<evidence type="ECO:0000256" key="14">
    <source>
        <dbReference type="ARBA" id="ARBA00022777"/>
    </source>
</evidence>
<comment type="subunit">
    <text evidence="6">Homodimer; disulfide-linked.</text>
</comment>
<dbReference type="Pfam" id="PF02518">
    <property type="entry name" value="HATPase_c"/>
    <property type="match status" value="1"/>
</dbReference>
<keyword evidence="22 25" id="KW-0675">Receptor</keyword>
<dbReference type="InterPro" id="IPR036890">
    <property type="entry name" value="HATPase_C_sf"/>
</dbReference>
<evidence type="ECO:0000256" key="10">
    <source>
        <dbReference type="ARBA" id="ARBA00022692"/>
    </source>
</evidence>
<evidence type="ECO:0000256" key="21">
    <source>
        <dbReference type="ARBA" id="ARBA00023157"/>
    </source>
</evidence>
<dbReference type="SUPFAM" id="SSF47384">
    <property type="entry name" value="Homodimeric domain of signal transducing histidine kinase"/>
    <property type="match status" value="1"/>
</dbReference>
<dbReference type="InterPro" id="IPR003594">
    <property type="entry name" value="HATPase_dom"/>
</dbReference>
<evidence type="ECO:0000256" key="23">
    <source>
        <dbReference type="SAM" id="Coils"/>
    </source>
</evidence>
<dbReference type="PANTHER" id="PTHR24423">
    <property type="entry name" value="TWO-COMPONENT SENSOR HISTIDINE KINASE"/>
    <property type="match status" value="1"/>
</dbReference>
<evidence type="ECO:0000313" key="26">
    <source>
        <dbReference type="Proteomes" id="UP000075243"/>
    </source>
</evidence>
<dbReference type="FunFam" id="3.30.565.10:FF:000030">
    <property type="entry name" value="Ethylene receptor 1"/>
    <property type="match status" value="1"/>
</dbReference>
<dbReference type="FunFam" id="1.10.287.130:FF:000004">
    <property type="entry name" value="Ethylene receptor 1"/>
    <property type="match status" value="1"/>
</dbReference>
<evidence type="ECO:0000256" key="18">
    <source>
        <dbReference type="ARBA" id="ARBA00023008"/>
    </source>
</evidence>
<dbReference type="InterPro" id="IPR005467">
    <property type="entry name" value="His_kinase_dom"/>
</dbReference>
<evidence type="ECO:0000256" key="12">
    <source>
        <dbReference type="ARBA" id="ARBA00022741"/>
    </source>
</evidence>
<dbReference type="SUPFAM" id="SSF55781">
    <property type="entry name" value="GAF domain-like"/>
    <property type="match status" value="1"/>
</dbReference>
<reference evidence="25 26" key="1">
    <citation type="journal article" date="2012" name="Nat. Biotechnol.">
        <title>Draft genome sequence of pigeonpea (Cajanus cajan), an orphan legume crop of resource-poor farmers.</title>
        <authorList>
            <person name="Varshney R.K."/>
            <person name="Chen W."/>
            <person name="Li Y."/>
            <person name="Bharti A.K."/>
            <person name="Saxena R.K."/>
            <person name="Schlueter J.A."/>
            <person name="Donoghue M.T."/>
            <person name="Azam S."/>
            <person name="Fan G."/>
            <person name="Whaley A.M."/>
            <person name="Farmer A.D."/>
            <person name="Sheridan J."/>
            <person name="Iwata A."/>
            <person name="Tuteja R."/>
            <person name="Penmetsa R.V."/>
            <person name="Wu W."/>
            <person name="Upadhyaya H.D."/>
            <person name="Yang S.P."/>
            <person name="Shah T."/>
            <person name="Saxena K.B."/>
            <person name="Michael T."/>
            <person name="McCombie W.R."/>
            <person name="Yang B."/>
            <person name="Zhang G."/>
            <person name="Yang H."/>
            <person name="Wang J."/>
            <person name="Spillane C."/>
            <person name="Cook D.R."/>
            <person name="May G.D."/>
            <person name="Xu X."/>
            <person name="Jackson S.A."/>
        </authorList>
    </citation>
    <scope>NUCLEOTIDE SEQUENCE [LARGE SCALE GENOMIC DNA]</scope>
    <source>
        <strain evidence="26">cv. Asha</strain>
    </source>
</reference>
<evidence type="ECO:0000313" key="25">
    <source>
        <dbReference type="EMBL" id="KYP59827.1"/>
    </source>
</evidence>
<dbReference type="Gene3D" id="3.30.565.10">
    <property type="entry name" value="Histidine kinase-like ATPase, C-terminal domain"/>
    <property type="match status" value="1"/>
</dbReference>
<keyword evidence="12" id="KW-0547">Nucleotide-binding</keyword>
<keyword evidence="9" id="KW-0808">Transferase</keyword>
<dbReference type="InterPro" id="IPR003661">
    <property type="entry name" value="HisK_dim/P_dom"/>
</dbReference>